<evidence type="ECO:0000313" key="12">
    <source>
        <dbReference type="EMBL" id="ORY56741.1"/>
    </source>
</evidence>
<keyword evidence="13" id="KW-1185">Reference proteome</keyword>
<accession>A0A1Y2DBU9</accession>
<dbReference type="GO" id="GO:0043541">
    <property type="term" value="C:UDP-N-acetylglucosamine transferase complex"/>
    <property type="evidence" value="ECO:0007669"/>
    <property type="project" value="TreeGrafter"/>
</dbReference>
<organism evidence="12 13">
    <name type="scientific">Neocallimastix californiae</name>
    <dbReference type="NCBI Taxonomy" id="1754190"/>
    <lineage>
        <taxon>Eukaryota</taxon>
        <taxon>Fungi</taxon>
        <taxon>Fungi incertae sedis</taxon>
        <taxon>Chytridiomycota</taxon>
        <taxon>Chytridiomycota incertae sedis</taxon>
        <taxon>Neocallimastigomycetes</taxon>
        <taxon>Neocallimastigales</taxon>
        <taxon>Neocallimastigaceae</taxon>
        <taxon>Neocallimastix</taxon>
    </lineage>
</organism>
<dbReference type="Proteomes" id="UP000193920">
    <property type="component" value="Unassembled WGS sequence"/>
</dbReference>
<dbReference type="OrthoDB" id="17098at2759"/>
<comment type="caution">
    <text evidence="12">The sequence shown here is derived from an EMBL/GenBank/DDBJ whole genome shotgun (WGS) entry which is preliminary data.</text>
</comment>
<keyword evidence="9 11" id="KW-0472">Membrane</keyword>
<evidence type="ECO:0000256" key="7">
    <source>
        <dbReference type="ARBA" id="ARBA00022824"/>
    </source>
</evidence>
<dbReference type="PANTHER" id="PTHR12154">
    <property type="entry name" value="GLYCOSYL TRANSFERASE-RELATED"/>
    <property type="match status" value="1"/>
</dbReference>
<proteinExistence type="inferred from homology"/>
<evidence type="ECO:0000256" key="5">
    <source>
        <dbReference type="ARBA" id="ARBA00017467"/>
    </source>
</evidence>
<dbReference type="GO" id="GO:0006488">
    <property type="term" value="P:dolichol-linked oligosaccharide biosynthetic process"/>
    <property type="evidence" value="ECO:0007669"/>
    <property type="project" value="InterPro"/>
</dbReference>
<comment type="function">
    <text evidence="11">Involved in protein N-glycosylation. Essential for the second step of the dolichol-linked oligosaccharide pathway. Anchors the catalytic subunit ALG13 to the ER.</text>
</comment>
<protein>
    <recommendedName>
        <fullName evidence="5 11">UDP-N-acetylglucosamine transferase subunit ALG14</fullName>
    </recommendedName>
    <alternativeName>
        <fullName evidence="10 11">Asparagine-linked glycosylation protein 14</fullName>
    </alternativeName>
</protein>
<evidence type="ECO:0000256" key="2">
    <source>
        <dbReference type="ARBA" id="ARBA00004590"/>
    </source>
</evidence>
<keyword evidence="7 11" id="KW-0256">Endoplasmic reticulum</keyword>
<evidence type="ECO:0000256" key="1">
    <source>
        <dbReference type="ARBA" id="ARBA00004389"/>
    </source>
</evidence>
<evidence type="ECO:0000256" key="4">
    <source>
        <dbReference type="ARBA" id="ARBA00011335"/>
    </source>
</evidence>
<dbReference type="Pfam" id="PF08660">
    <property type="entry name" value="Alg14"/>
    <property type="match status" value="1"/>
</dbReference>
<comment type="similarity">
    <text evidence="3 11">Belongs to the ALG14 family.</text>
</comment>
<dbReference type="STRING" id="1754190.A0A1Y2DBU9"/>
<sequence length="247" mass="28341">MSLQFCIEACILFNIIIIGYTVIFLKNYFNLKNKSRKTPVSTMIVLGSGGHTTEMVRLVKNLPKNRYSPRNYVVADNDTMSKEKMKLIENNSTDSTLIEIPRSREVHQSFFTSIFTTLNAMLYCFKYNYIYQPELIICNGPGTCIPVCYSALILSWLMPWRRHGFGHIKIVYVESLARVTSLSLTGKLLLPTASLFIVQWPELYTKITGETLNSDPEGKELSEISKTPSQNQDQLKSRRIIFRDDLM</sequence>
<feature type="transmembrane region" description="Helical" evidence="11">
    <location>
        <begin position="6"/>
        <end position="29"/>
    </location>
</feature>
<keyword evidence="6 11" id="KW-0812">Transmembrane</keyword>
<dbReference type="EMBL" id="MCOG01000072">
    <property type="protein sequence ID" value="ORY56741.1"/>
    <property type="molecule type" value="Genomic_DNA"/>
</dbReference>
<evidence type="ECO:0000256" key="9">
    <source>
        <dbReference type="ARBA" id="ARBA00023136"/>
    </source>
</evidence>
<evidence type="ECO:0000256" key="6">
    <source>
        <dbReference type="ARBA" id="ARBA00022692"/>
    </source>
</evidence>
<dbReference type="AlphaFoldDB" id="A0A1Y2DBU9"/>
<dbReference type="PANTHER" id="PTHR12154:SF4">
    <property type="entry name" value="UDP-N-ACETYLGLUCOSAMINE TRANSFERASE SUBUNIT ALG14 HOMOLOG"/>
    <property type="match status" value="1"/>
</dbReference>
<dbReference type="InterPro" id="IPR013969">
    <property type="entry name" value="Oligosacch_biosynth_Alg14"/>
</dbReference>
<comment type="subunit">
    <text evidence="4 11">Heterodimer with ALG13 to form a functional enzyme.</text>
</comment>
<keyword evidence="8 11" id="KW-1133">Transmembrane helix</keyword>
<dbReference type="GO" id="GO:0031965">
    <property type="term" value="C:nuclear membrane"/>
    <property type="evidence" value="ECO:0007669"/>
    <property type="project" value="UniProtKB-SubCell"/>
</dbReference>
<evidence type="ECO:0000256" key="8">
    <source>
        <dbReference type="ARBA" id="ARBA00022989"/>
    </source>
</evidence>
<evidence type="ECO:0000256" key="11">
    <source>
        <dbReference type="RuleBase" id="RU362127"/>
    </source>
</evidence>
<dbReference type="GO" id="GO:0004577">
    <property type="term" value="F:N-acetylglucosaminyldiphosphodolichol N-acetylglucosaminyltransferase activity"/>
    <property type="evidence" value="ECO:0007669"/>
    <property type="project" value="TreeGrafter"/>
</dbReference>
<dbReference type="Gene3D" id="3.40.50.2000">
    <property type="entry name" value="Glycogen Phosphorylase B"/>
    <property type="match status" value="1"/>
</dbReference>
<evidence type="ECO:0000256" key="10">
    <source>
        <dbReference type="ARBA" id="ARBA00032062"/>
    </source>
</evidence>
<reference evidence="12 13" key="1">
    <citation type="submission" date="2016-08" db="EMBL/GenBank/DDBJ databases">
        <title>A Parts List for Fungal Cellulosomes Revealed by Comparative Genomics.</title>
        <authorList>
            <consortium name="DOE Joint Genome Institute"/>
            <person name="Haitjema C.H."/>
            <person name="Gilmore S.P."/>
            <person name="Henske J.K."/>
            <person name="Solomon K.V."/>
            <person name="De Groot R."/>
            <person name="Kuo A."/>
            <person name="Mondo S.J."/>
            <person name="Salamov A.A."/>
            <person name="Labutti K."/>
            <person name="Zhao Z."/>
            <person name="Chiniquy J."/>
            <person name="Barry K."/>
            <person name="Brewer H.M."/>
            <person name="Purvine S.O."/>
            <person name="Wright A.T."/>
            <person name="Boxma B."/>
            <person name="Van Alen T."/>
            <person name="Hackstein J.H."/>
            <person name="Baker S.E."/>
            <person name="Grigoriev I.V."/>
            <person name="O'Malley M.A."/>
        </authorList>
    </citation>
    <scope>NUCLEOTIDE SEQUENCE [LARGE SCALE GENOMIC DNA]</scope>
    <source>
        <strain evidence="12 13">G1</strain>
    </source>
</reference>
<evidence type="ECO:0000313" key="13">
    <source>
        <dbReference type="Proteomes" id="UP000193920"/>
    </source>
</evidence>
<comment type="subcellular location">
    <subcellularLocation>
        <location evidence="1 11">Endoplasmic reticulum membrane</location>
        <topology evidence="1 11">Single-pass membrane protein</topology>
    </subcellularLocation>
    <subcellularLocation>
        <location evidence="2">Nucleus membrane</location>
        <topology evidence="2">Single-pass membrane protein</topology>
    </subcellularLocation>
</comment>
<evidence type="ECO:0000256" key="3">
    <source>
        <dbReference type="ARBA" id="ARBA00009731"/>
    </source>
</evidence>
<gene>
    <name evidence="11" type="primary">ALG14</name>
    <name evidence="12" type="ORF">LY90DRAFT_381885</name>
</gene>
<name>A0A1Y2DBU9_9FUNG</name>